<dbReference type="Ensembl" id="ENSSFOT00015079081.1">
    <property type="protein sequence ID" value="ENSSFOP00015056744.1"/>
    <property type="gene ID" value="ENSSFOG00015010065.2"/>
</dbReference>
<dbReference type="GO" id="GO:0097730">
    <property type="term" value="C:non-motile cilium"/>
    <property type="evidence" value="ECO:0007669"/>
    <property type="project" value="TreeGrafter"/>
</dbReference>
<dbReference type="GeneTree" id="ENSGT00940000161284"/>
<feature type="binding site" evidence="4">
    <location>
        <position position="67"/>
    </location>
    <ligand>
        <name>Mg(2+)</name>
        <dbReference type="ChEBI" id="CHEBI:18420"/>
    </ligand>
</feature>
<dbReference type="Pfam" id="PF00025">
    <property type="entry name" value="Arf"/>
    <property type="match status" value="1"/>
</dbReference>
<evidence type="ECO:0000256" key="4">
    <source>
        <dbReference type="PIRSR" id="PIRSR606689-2"/>
    </source>
</evidence>
<dbReference type="SUPFAM" id="SSF52540">
    <property type="entry name" value="P-loop containing nucleoside triphosphate hydrolases"/>
    <property type="match status" value="1"/>
</dbReference>
<evidence type="ECO:0000256" key="2">
    <source>
        <dbReference type="ARBA" id="ARBA00023134"/>
    </source>
</evidence>
<organism evidence="5 6">
    <name type="scientific">Scleropages formosus</name>
    <name type="common">Asian bonytongue</name>
    <name type="synonym">Osteoglossum formosum</name>
    <dbReference type="NCBI Taxonomy" id="113540"/>
    <lineage>
        <taxon>Eukaryota</taxon>
        <taxon>Metazoa</taxon>
        <taxon>Chordata</taxon>
        <taxon>Craniata</taxon>
        <taxon>Vertebrata</taxon>
        <taxon>Euteleostomi</taxon>
        <taxon>Actinopterygii</taxon>
        <taxon>Neopterygii</taxon>
        <taxon>Teleostei</taxon>
        <taxon>Osteoglossocephala</taxon>
        <taxon>Osteoglossomorpha</taxon>
        <taxon>Osteoglossiformes</taxon>
        <taxon>Osteoglossidae</taxon>
        <taxon>Scleropages</taxon>
    </lineage>
</organism>
<dbReference type="Gene3D" id="3.40.50.300">
    <property type="entry name" value="P-loop containing nucleotide triphosphate hydrolases"/>
    <property type="match status" value="1"/>
</dbReference>
<dbReference type="InterPro" id="IPR006689">
    <property type="entry name" value="Small_GTPase_ARF/SAR"/>
</dbReference>
<evidence type="ECO:0000313" key="6">
    <source>
        <dbReference type="Proteomes" id="UP000694397"/>
    </source>
</evidence>
<feature type="binding site" evidence="3">
    <location>
        <position position="89"/>
    </location>
    <ligand>
        <name>GTP</name>
        <dbReference type="ChEBI" id="CHEBI:37565"/>
    </ligand>
</feature>
<accession>A0A8C9TTN4</accession>
<dbReference type="InterPro" id="IPR051995">
    <property type="entry name" value="Ciliary_GTPase"/>
</dbReference>
<dbReference type="GO" id="GO:0003924">
    <property type="term" value="F:GTPase activity"/>
    <property type="evidence" value="ECO:0007669"/>
    <property type="project" value="InterPro"/>
</dbReference>
<dbReference type="InterPro" id="IPR027417">
    <property type="entry name" value="P-loop_NTPase"/>
</dbReference>
<keyword evidence="4" id="KW-0479">Metal-binding</keyword>
<evidence type="ECO:0000256" key="3">
    <source>
        <dbReference type="PIRSR" id="PIRSR606689-1"/>
    </source>
</evidence>
<feature type="binding site" evidence="3">
    <location>
        <begin position="22"/>
        <end position="29"/>
    </location>
    <ligand>
        <name>GTP</name>
        <dbReference type="ChEBI" id="CHEBI:37565"/>
    </ligand>
</feature>
<dbReference type="GO" id="GO:0046872">
    <property type="term" value="F:metal ion binding"/>
    <property type="evidence" value="ECO:0007669"/>
    <property type="project" value="UniProtKB-KW"/>
</dbReference>
<dbReference type="GO" id="GO:0060170">
    <property type="term" value="C:ciliary membrane"/>
    <property type="evidence" value="ECO:0007669"/>
    <property type="project" value="TreeGrafter"/>
</dbReference>
<sequence>MGLSAGDPHGLFHRKVTVLMVGLDNAGKTSILRSILKGTSCGIRSRFLNNLDFFVALSVPPKELGPTQGCVRTELRVDNFIVMVLDMGGSPEDRRCWRDYYGEAHGIIFVVDSSDEQRLPEAKELLVDMLKQIPFLFFAMSHTMGLDNIKSKPWHICASNALTGEGLQEWVHWL</sequence>
<feature type="binding site" evidence="4">
    <location>
        <position position="29"/>
    </location>
    <ligand>
        <name>Mg(2+)</name>
        <dbReference type="ChEBI" id="CHEBI:18420"/>
    </ligand>
</feature>
<dbReference type="PROSITE" id="PS51417">
    <property type="entry name" value="ARF"/>
    <property type="match status" value="1"/>
</dbReference>
<dbReference type="PANTHER" id="PTHR46090">
    <property type="entry name" value="ADP-RIBOSYLATION FACTOR-LIKE PROTEIN 13B"/>
    <property type="match status" value="1"/>
</dbReference>
<protein>
    <submittedName>
        <fullName evidence="5">ADP-ribosylation factor-like 13A</fullName>
    </submittedName>
</protein>
<dbReference type="GO" id="GO:0005525">
    <property type="term" value="F:GTP binding"/>
    <property type="evidence" value="ECO:0007669"/>
    <property type="project" value="UniProtKB-KW"/>
</dbReference>
<dbReference type="PANTHER" id="PTHR46090:SF4">
    <property type="entry name" value="ADP RIBOSYLATION FACTOR LIKE GTPASE 13A"/>
    <property type="match status" value="1"/>
</dbReference>
<evidence type="ECO:0000313" key="5">
    <source>
        <dbReference type="Ensembl" id="ENSSFOP00015056744.1"/>
    </source>
</evidence>
<keyword evidence="4" id="KW-0460">Magnesium</keyword>
<dbReference type="SMART" id="SM00177">
    <property type="entry name" value="ARF"/>
    <property type="match status" value="1"/>
</dbReference>
<reference evidence="5 6" key="1">
    <citation type="submission" date="2019-04" db="EMBL/GenBank/DDBJ databases">
        <authorList>
            <consortium name="Wellcome Sanger Institute Data Sharing"/>
        </authorList>
    </citation>
    <scope>NUCLEOTIDE SEQUENCE [LARGE SCALE GENOMIC DNA]</scope>
</reference>
<proteinExistence type="predicted"/>
<reference evidence="5" key="3">
    <citation type="submission" date="2025-09" db="UniProtKB">
        <authorList>
            <consortium name="Ensembl"/>
        </authorList>
    </citation>
    <scope>IDENTIFICATION</scope>
</reference>
<evidence type="ECO:0000256" key="1">
    <source>
        <dbReference type="ARBA" id="ARBA00022741"/>
    </source>
</evidence>
<name>A0A8C9TTN4_SCLFO</name>
<keyword evidence="6" id="KW-1185">Reference proteome</keyword>
<keyword evidence="2 3" id="KW-0342">GTP-binding</keyword>
<reference evidence="5" key="2">
    <citation type="submission" date="2025-08" db="UniProtKB">
        <authorList>
            <consortium name="Ensembl"/>
        </authorList>
    </citation>
    <scope>IDENTIFICATION</scope>
</reference>
<dbReference type="Proteomes" id="UP000694397">
    <property type="component" value="Chromosome 14"/>
</dbReference>
<dbReference type="AlphaFoldDB" id="A0A8C9TTN4"/>
<keyword evidence="1 3" id="KW-0547">Nucleotide-binding</keyword>
<dbReference type="GO" id="GO:1905515">
    <property type="term" value="P:non-motile cilium assembly"/>
    <property type="evidence" value="ECO:0007669"/>
    <property type="project" value="TreeGrafter"/>
</dbReference>
<dbReference type="GO" id="GO:0097500">
    <property type="term" value="P:receptor localization to non-motile cilium"/>
    <property type="evidence" value="ECO:0007669"/>
    <property type="project" value="TreeGrafter"/>
</dbReference>